<feature type="domain" description="Sdz-33 F-box" evidence="1">
    <location>
        <begin position="156"/>
        <end position="221"/>
    </location>
</feature>
<protein>
    <submittedName>
        <fullName evidence="3">FBA_2 domain-containing protein</fullName>
    </submittedName>
</protein>
<reference evidence="3" key="1">
    <citation type="submission" date="2016-11" db="UniProtKB">
        <authorList>
            <consortium name="WormBaseParasite"/>
        </authorList>
    </citation>
    <scope>IDENTIFICATION</scope>
</reference>
<accession>A0A1I7THA3</accession>
<evidence type="ECO:0000313" key="3">
    <source>
        <dbReference type="WBParaSite" id="Csp11.Scaffold612.g5920.t1"/>
    </source>
</evidence>
<dbReference type="WBParaSite" id="Csp11.Scaffold612.g5920.t1">
    <property type="protein sequence ID" value="Csp11.Scaffold612.g5920.t1"/>
    <property type="gene ID" value="Csp11.Scaffold612.g5920"/>
</dbReference>
<dbReference type="PANTHER" id="PTHR21503">
    <property type="entry name" value="F-BOX-CONTAINING HYPOTHETICAL PROTEIN C.ELEGANS"/>
    <property type="match status" value="1"/>
</dbReference>
<name>A0A1I7THA3_9PELO</name>
<keyword evidence="2" id="KW-1185">Reference proteome</keyword>
<dbReference type="InterPro" id="IPR012885">
    <property type="entry name" value="F-box_Sdz-33"/>
</dbReference>
<dbReference type="Pfam" id="PF07735">
    <property type="entry name" value="FBA_2"/>
    <property type="match status" value="1"/>
</dbReference>
<dbReference type="AlphaFoldDB" id="A0A1I7THA3"/>
<evidence type="ECO:0000313" key="2">
    <source>
        <dbReference type="Proteomes" id="UP000095282"/>
    </source>
</evidence>
<dbReference type="Proteomes" id="UP000095282">
    <property type="component" value="Unplaced"/>
</dbReference>
<sequence length="287" mass="33343">MMTPFELVNLSLTSSKAILVVSNFKPRSKVTLILTSEPLLTINGYQESYCYSWTSNPSRIHESAYFSLVDHNIHKFCETPLEDCMKLYEEVKGALGCINTVVIRNLNERVVDWLRSQQESIDTIAINDGDGKDVEYLLTKLRVTGKLGLLMDSQNFRLEIPNDLKYLEVKNSNFISYEQLLSMRHRKIILHRSLLTYREINRFLRSWMACKSHLELEFLQINVEGPEAMEEIMKLSHEVATDLETVFKKFKKTIKATSGYNIKRLDGKVATVCYDEYYKPCMYLLVH</sequence>
<organism evidence="2 3">
    <name type="scientific">Caenorhabditis tropicalis</name>
    <dbReference type="NCBI Taxonomy" id="1561998"/>
    <lineage>
        <taxon>Eukaryota</taxon>
        <taxon>Metazoa</taxon>
        <taxon>Ecdysozoa</taxon>
        <taxon>Nematoda</taxon>
        <taxon>Chromadorea</taxon>
        <taxon>Rhabditida</taxon>
        <taxon>Rhabditina</taxon>
        <taxon>Rhabditomorpha</taxon>
        <taxon>Rhabditoidea</taxon>
        <taxon>Rhabditidae</taxon>
        <taxon>Peloderinae</taxon>
        <taxon>Caenorhabditis</taxon>
    </lineage>
</organism>
<evidence type="ECO:0000259" key="1">
    <source>
        <dbReference type="Pfam" id="PF07735"/>
    </source>
</evidence>
<proteinExistence type="predicted"/>